<dbReference type="EMBL" id="CP124756">
    <property type="protein sequence ID" value="WGZ95767.1"/>
    <property type="molecule type" value="Genomic_DNA"/>
</dbReference>
<evidence type="ECO:0000259" key="6">
    <source>
        <dbReference type="PROSITE" id="PS50914"/>
    </source>
</evidence>
<dbReference type="InterPro" id="IPR007055">
    <property type="entry name" value="BON_dom"/>
</dbReference>
<evidence type="ECO:0000259" key="7">
    <source>
        <dbReference type="PROSITE" id="PS51123"/>
    </source>
</evidence>
<dbReference type="GO" id="GO:0009279">
    <property type="term" value="C:cell outer membrane"/>
    <property type="evidence" value="ECO:0007669"/>
    <property type="project" value="UniProtKB-SubCell"/>
</dbReference>
<proteinExistence type="predicted"/>
<dbReference type="Gene3D" id="3.30.1340.30">
    <property type="match status" value="1"/>
</dbReference>
<name>A0AA95HEE3_9GAMM</name>
<accession>A0AA95HEE3</accession>
<dbReference type="Pfam" id="PF00691">
    <property type="entry name" value="OmpA"/>
    <property type="match status" value="1"/>
</dbReference>
<evidence type="ECO:0000256" key="5">
    <source>
        <dbReference type="SAM" id="Phobius"/>
    </source>
</evidence>
<sequence>MEEKRSCCCGELPALWWWLLTLLGLPLLFLLMTGARQGTVEADLTTRGTAALKAAGMDWATVNLDQRGRDAQLNGMAISEADRDAAFKVVQGVYGVREVQNLVEVAATPEPVATAPVVDPLPVTTQASADAAQSTQTAQAPAVLTPPSFSLQTIDGKVVLQGVMGSQQDIDAAVSAAQGVYGAAQVDNQLQLTDGIAPASWLSGLSGLLPALQGLENVVLNISADGNSISGQLPSDADKATLLAKAQQVLGDNLTDQLMVEASEPTQTAQATDAAKAAVPAQEEQAVMDCQQQLNDAMQGKTILFETNKSAIKRDSIALLDSLVGIVSSCKDVIAGRGIQVSGHTDNVGNDAYNQKLSEQRAGAVKDYTSPCHKIVFLIKEIWLDDW</sequence>
<evidence type="ECO:0000256" key="1">
    <source>
        <dbReference type="ARBA" id="ARBA00004442"/>
    </source>
</evidence>
<reference evidence="8" key="2">
    <citation type="submission" date="2023-04" db="EMBL/GenBank/DDBJ databases">
        <authorList>
            <person name="Beletskiy A.V."/>
            <person name="Mardanov A.V."/>
            <person name="Ravin N.V."/>
        </authorList>
    </citation>
    <scope>NUCLEOTIDE SEQUENCE</scope>
    <source>
        <strain evidence="8">GKL-02</strain>
    </source>
</reference>
<dbReference type="SUPFAM" id="SSF103088">
    <property type="entry name" value="OmpA-like"/>
    <property type="match status" value="1"/>
</dbReference>
<dbReference type="Proteomes" id="UP001301326">
    <property type="component" value="Chromosome"/>
</dbReference>
<dbReference type="Gene3D" id="3.40.1520.20">
    <property type="match status" value="1"/>
</dbReference>
<feature type="domain" description="BON" evidence="6">
    <location>
        <begin position="125"/>
        <end position="194"/>
    </location>
</feature>
<dbReference type="Pfam" id="PF04972">
    <property type="entry name" value="BON"/>
    <property type="match status" value="2"/>
</dbReference>
<feature type="transmembrane region" description="Helical" evidence="5">
    <location>
        <begin position="12"/>
        <end position="32"/>
    </location>
</feature>
<dbReference type="InterPro" id="IPR036737">
    <property type="entry name" value="OmpA-like_sf"/>
</dbReference>
<reference evidence="8" key="1">
    <citation type="journal article" date="2023" name="Int. J. Mol. Sci.">
        <title>Metagenomics Revealed a New Genus 'Candidatus Thiocaldithrix dubininis' gen. nov., sp. nov. and a New Species 'Candidatus Thiothrix putei' sp. nov. in the Family Thiotrichaceae, Some Members of Which Have Traits of Both Na+- and H+-Motive Energetics.</title>
        <authorList>
            <person name="Ravin N.V."/>
            <person name="Muntyan M.S."/>
            <person name="Smolyakov D.D."/>
            <person name="Rudenko T.S."/>
            <person name="Beletsky A.V."/>
            <person name="Mardanov A.V."/>
            <person name="Grabovich M.Y."/>
        </authorList>
    </citation>
    <scope>NUCLEOTIDE SEQUENCE</scope>
    <source>
        <strain evidence="8">GKL-02</strain>
    </source>
</reference>
<dbReference type="KEGG" id="tput:QJT81_07200"/>
<protein>
    <submittedName>
        <fullName evidence="8">BON domain-containing protein</fullName>
    </submittedName>
</protein>
<dbReference type="PANTHER" id="PTHR30329:SF21">
    <property type="entry name" value="LIPOPROTEIN YIAD-RELATED"/>
    <property type="match status" value="1"/>
</dbReference>
<dbReference type="InterPro" id="IPR006665">
    <property type="entry name" value="OmpA-like"/>
</dbReference>
<dbReference type="Gene3D" id="3.30.1330.60">
    <property type="entry name" value="OmpA-like domain"/>
    <property type="match status" value="1"/>
</dbReference>
<feature type="domain" description="OmpA-like" evidence="7">
    <location>
        <begin position="292"/>
        <end position="387"/>
    </location>
</feature>
<keyword evidence="5" id="KW-0812">Transmembrane</keyword>
<dbReference type="PRINTS" id="PR01021">
    <property type="entry name" value="OMPADOMAIN"/>
</dbReference>
<evidence type="ECO:0000313" key="8">
    <source>
        <dbReference type="EMBL" id="WGZ95767.1"/>
    </source>
</evidence>
<keyword evidence="2 4" id="KW-0472">Membrane</keyword>
<evidence type="ECO:0000256" key="3">
    <source>
        <dbReference type="ARBA" id="ARBA00023237"/>
    </source>
</evidence>
<keyword evidence="5" id="KW-1133">Transmembrane helix</keyword>
<dbReference type="InterPro" id="IPR006664">
    <property type="entry name" value="OMP_bac"/>
</dbReference>
<gene>
    <name evidence="8" type="ORF">QJT81_07200</name>
</gene>
<dbReference type="PROSITE" id="PS50914">
    <property type="entry name" value="BON"/>
    <property type="match status" value="1"/>
</dbReference>
<organism evidence="8">
    <name type="scientific">Candidatus Thiothrix putei</name>
    <dbReference type="NCBI Taxonomy" id="3080811"/>
    <lineage>
        <taxon>Bacteria</taxon>
        <taxon>Pseudomonadati</taxon>
        <taxon>Pseudomonadota</taxon>
        <taxon>Gammaproteobacteria</taxon>
        <taxon>Thiotrichales</taxon>
        <taxon>Thiotrichaceae</taxon>
        <taxon>Thiothrix</taxon>
    </lineage>
</organism>
<comment type="subcellular location">
    <subcellularLocation>
        <location evidence="1">Cell outer membrane</location>
    </subcellularLocation>
</comment>
<dbReference type="AlphaFoldDB" id="A0AA95HEE3"/>
<evidence type="ECO:0000256" key="4">
    <source>
        <dbReference type="PROSITE-ProRule" id="PRU00473"/>
    </source>
</evidence>
<dbReference type="InterPro" id="IPR050330">
    <property type="entry name" value="Bact_OuterMem_StrucFunc"/>
</dbReference>
<keyword evidence="3" id="KW-0998">Cell outer membrane</keyword>
<evidence type="ECO:0000256" key="2">
    <source>
        <dbReference type="ARBA" id="ARBA00023136"/>
    </source>
</evidence>
<dbReference type="PANTHER" id="PTHR30329">
    <property type="entry name" value="STATOR ELEMENT OF FLAGELLAR MOTOR COMPLEX"/>
    <property type="match status" value="1"/>
</dbReference>
<dbReference type="CDD" id="cd07185">
    <property type="entry name" value="OmpA_C-like"/>
    <property type="match status" value="1"/>
</dbReference>
<dbReference type="PROSITE" id="PS51123">
    <property type="entry name" value="OMPA_2"/>
    <property type="match status" value="1"/>
</dbReference>